<dbReference type="InterPro" id="IPR036465">
    <property type="entry name" value="vWFA_dom_sf"/>
</dbReference>
<dbReference type="InterPro" id="IPR002035">
    <property type="entry name" value="VWF_A"/>
</dbReference>
<dbReference type="Pfam" id="PF14623">
    <property type="entry name" value="Vint"/>
    <property type="match status" value="1"/>
</dbReference>
<dbReference type="PROSITE" id="PS50234">
    <property type="entry name" value="VWFA"/>
    <property type="match status" value="1"/>
</dbReference>
<dbReference type="STRING" id="1109443.G4TLV7"/>
<dbReference type="OrthoDB" id="10264538at2759"/>
<reference evidence="2 3" key="1">
    <citation type="journal article" date="2011" name="PLoS Pathog.">
        <title>Endophytic Life Strategies Decoded by Genome and Transcriptome Analyses of the Mutualistic Root Symbiont Piriformospora indica.</title>
        <authorList>
            <person name="Zuccaro A."/>
            <person name="Lahrmann U."/>
            <person name="Guldener U."/>
            <person name="Langen G."/>
            <person name="Pfiffi S."/>
            <person name="Biedenkopf D."/>
            <person name="Wong P."/>
            <person name="Samans B."/>
            <person name="Grimm C."/>
            <person name="Basiewicz M."/>
            <person name="Murat C."/>
            <person name="Martin F."/>
            <person name="Kogel K.H."/>
        </authorList>
    </citation>
    <scope>NUCLEOTIDE SEQUENCE [LARGE SCALE GENOMIC DNA]</scope>
    <source>
        <strain evidence="2 3">DSM 11827</strain>
    </source>
</reference>
<organism evidence="2 3">
    <name type="scientific">Serendipita indica (strain DSM 11827)</name>
    <name type="common">Root endophyte fungus</name>
    <name type="synonym">Piriformospora indica</name>
    <dbReference type="NCBI Taxonomy" id="1109443"/>
    <lineage>
        <taxon>Eukaryota</taxon>
        <taxon>Fungi</taxon>
        <taxon>Dikarya</taxon>
        <taxon>Basidiomycota</taxon>
        <taxon>Agaricomycotina</taxon>
        <taxon>Agaricomycetes</taxon>
        <taxon>Sebacinales</taxon>
        <taxon>Serendipitaceae</taxon>
        <taxon>Serendipita</taxon>
    </lineage>
</organism>
<evidence type="ECO:0000313" key="3">
    <source>
        <dbReference type="Proteomes" id="UP000007148"/>
    </source>
</evidence>
<dbReference type="HOGENOM" id="CLU_013635_0_0_1"/>
<comment type="caution">
    <text evidence="2">The sequence shown here is derived from an EMBL/GenBank/DDBJ whole genome shotgun (WGS) entry which is preliminary data.</text>
</comment>
<gene>
    <name evidence="2" type="ORF">PIIN_06234</name>
</gene>
<feature type="domain" description="VWFA" evidence="1">
    <location>
        <begin position="53"/>
        <end position="247"/>
    </location>
</feature>
<dbReference type="SMART" id="SM00327">
    <property type="entry name" value="VWA"/>
    <property type="match status" value="1"/>
</dbReference>
<dbReference type="Gene3D" id="3.40.50.410">
    <property type="entry name" value="von Willebrand factor, type A domain"/>
    <property type="match status" value="1"/>
</dbReference>
<dbReference type="OMA" id="QVCNSFK"/>
<accession>G4TLV7</accession>
<proteinExistence type="predicted"/>
<name>G4TLV7_SERID</name>
<dbReference type="PANTHER" id="PTHR10579:SF156">
    <property type="entry name" value="VWFA DOMAIN-CONTAINING PROTEIN"/>
    <property type="match status" value="1"/>
</dbReference>
<dbReference type="Proteomes" id="UP000007148">
    <property type="component" value="Unassembled WGS sequence"/>
</dbReference>
<evidence type="ECO:0000313" key="2">
    <source>
        <dbReference type="EMBL" id="CCA72300.1"/>
    </source>
</evidence>
<dbReference type="InterPro" id="IPR051266">
    <property type="entry name" value="CLCR"/>
</dbReference>
<dbReference type="Pfam" id="PF13519">
    <property type="entry name" value="VWA_2"/>
    <property type="match status" value="1"/>
</dbReference>
<dbReference type="PANTHER" id="PTHR10579">
    <property type="entry name" value="CALCIUM-ACTIVATED CHLORIDE CHANNEL REGULATOR"/>
    <property type="match status" value="1"/>
</dbReference>
<dbReference type="AlphaFoldDB" id="G4TLV7"/>
<dbReference type="InParanoid" id="G4TLV7"/>
<dbReference type="SUPFAM" id="SSF53300">
    <property type="entry name" value="vWA-like"/>
    <property type="match status" value="1"/>
</dbReference>
<dbReference type="InterPro" id="IPR039510">
    <property type="entry name" value="Vint_dom"/>
</dbReference>
<keyword evidence="3" id="KW-1185">Reference proteome</keyword>
<sequence length="674" mass="72339">MTQISAQPQASAPETTFRLSVSTEAGNSSLLVTVDPPAAPGANGTPAERAPVDLCCVIDVSGSMDDDAAVPSEQDKPIEVTGLSIMDITKHALRTILASLKEGDRLALVSFSSSAKVVANLTAVSGPGRDTLSKAIDHFRPDASTNLWDGLRSGMNLLNAHEQTSDRLQAIFLLTDGQPNVNPPRGHGPMLKQYLETNPQTAFTINMFGFGYHLDSKLLSDMSNLGGGTYGFIPDAGMVGTVFVHAMANLFATCATRATLSIELPEGVTLKPVAGSHPVSTASWGATVDIGDIQYGQPRQFILDLDGRTSEQEITVTLGARPWFSSNTERVTQTAIVIPTPSSTVPAEYHLAKFRLDLVTYIYNLCRNHPKYIANSNAQTHFTSLASEIERLLPSMPTPADWQRTLKANSPSPSPRRSTGIDGGYITFPASHAHTNVNNAAISRMQVDAIFDAIPPPKPTKKIVTQAPNYNTGFRGTSAQALYSMSQYNQRTRTTIRVDQVIRGTVVQTLCGPRTVVCVIKTPIQFGSAALCTMGSLRITPWHPMQHEESGEWAFPVDIVSPTLQDVPAIYSFVLQHSPESDAHSMIIGGTTCVTMGHGILSGDDVRAHAFFGSYAKVLRAVERLPGFNDAEGIVTCAGVVRDTNGFIKGLLSPKLDVSPVAVSFRIKQNAVAV</sequence>
<evidence type="ECO:0000259" key="1">
    <source>
        <dbReference type="PROSITE" id="PS50234"/>
    </source>
</evidence>
<dbReference type="eggNOG" id="ENOG502REND">
    <property type="taxonomic scope" value="Eukaryota"/>
</dbReference>
<protein>
    <recommendedName>
        <fullName evidence="1">VWFA domain-containing protein</fullName>
    </recommendedName>
</protein>
<dbReference type="EMBL" id="CAFZ01000157">
    <property type="protein sequence ID" value="CCA72300.1"/>
    <property type="molecule type" value="Genomic_DNA"/>
</dbReference>